<dbReference type="RefSeq" id="WP_093148065.1">
    <property type="nucleotide sequence ID" value="NZ_FNBW01000001.1"/>
</dbReference>
<comment type="caution">
    <text evidence="2">The sequence shown here is derived from an EMBL/GenBank/DDBJ whole genome shotgun (WGS) entry which is preliminary data.</text>
</comment>
<proteinExistence type="predicted"/>
<accession>A0A8G2BH35</accession>
<dbReference type="EMBL" id="FNBW01000001">
    <property type="protein sequence ID" value="SDF18758.1"/>
    <property type="molecule type" value="Genomic_DNA"/>
</dbReference>
<organism evidence="2 3">
    <name type="scientific">Thalassobaculum litoreum DSM 18839</name>
    <dbReference type="NCBI Taxonomy" id="1123362"/>
    <lineage>
        <taxon>Bacteria</taxon>
        <taxon>Pseudomonadati</taxon>
        <taxon>Pseudomonadota</taxon>
        <taxon>Alphaproteobacteria</taxon>
        <taxon>Rhodospirillales</taxon>
        <taxon>Thalassobaculaceae</taxon>
        <taxon>Thalassobaculum</taxon>
    </lineage>
</organism>
<evidence type="ECO:0000313" key="2">
    <source>
        <dbReference type="EMBL" id="SDF18758.1"/>
    </source>
</evidence>
<evidence type="ECO:0000313" key="3">
    <source>
        <dbReference type="Proteomes" id="UP000198615"/>
    </source>
</evidence>
<dbReference type="InterPro" id="IPR046252">
    <property type="entry name" value="DUF6285"/>
</dbReference>
<gene>
    <name evidence="2" type="ORF">SAMN05660686_00630</name>
</gene>
<dbReference type="OrthoDB" id="8480752at2"/>
<keyword evidence="3" id="KW-1185">Reference proteome</keyword>
<evidence type="ECO:0000259" key="1">
    <source>
        <dbReference type="Pfam" id="PF19802"/>
    </source>
</evidence>
<feature type="domain" description="DUF6285" evidence="1">
    <location>
        <begin position="24"/>
        <end position="125"/>
    </location>
</feature>
<reference evidence="2 3" key="1">
    <citation type="submission" date="2016-10" db="EMBL/GenBank/DDBJ databases">
        <authorList>
            <person name="Varghese N."/>
            <person name="Submissions S."/>
        </authorList>
    </citation>
    <scope>NUCLEOTIDE SEQUENCE [LARGE SCALE GENOMIC DNA]</scope>
    <source>
        <strain evidence="2 3">DSM 18839</strain>
    </source>
</reference>
<dbReference type="Proteomes" id="UP000198615">
    <property type="component" value="Unassembled WGS sequence"/>
</dbReference>
<name>A0A8G2BH35_9PROT</name>
<protein>
    <recommendedName>
        <fullName evidence="1">DUF6285 domain-containing protein</fullName>
    </recommendedName>
</protein>
<dbReference type="Pfam" id="PF19802">
    <property type="entry name" value="DUF6285"/>
    <property type="match status" value="1"/>
</dbReference>
<dbReference type="AlphaFoldDB" id="A0A8G2BH35"/>
<sequence length="137" mass="14693">MSDRPNKGELLAAAEETLRDEVLPALEGSAKYAALMVAAAIATARREIETGHDAARRTLDAYAELYGHDNVHRSGGTADERINALSRDLAHEIRAGTYDADLLGPVFGVLETQVVERLGLSNPRFLTSSGYSQPGAE</sequence>